<dbReference type="InterPro" id="IPR019734">
    <property type="entry name" value="TPR_rpt"/>
</dbReference>
<comment type="caution">
    <text evidence="3">The sequence shown here is derived from an EMBL/GenBank/DDBJ whole genome shotgun (WGS) entry which is preliminary data.</text>
</comment>
<dbReference type="InterPro" id="IPR016032">
    <property type="entry name" value="Sig_transdc_resp-reg_C-effctor"/>
</dbReference>
<feature type="domain" description="NB-ARC" evidence="2">
    <location>
        <begin position="133"/>
        <end position="234"/>
    </location>
</feature>
<dbReference type="SUPFAM" id="SSF48452">
    <property type="entry name" value="TPR-like"/>
    <property type="match status" value="1"/>
</dbReference>
<dbReference type="Gene3D" id="1.10.10.10">
    <property type="entry name" value="Winged helix-like DNA-binding domain superfamily/Winged helix DNA-binding domain"/>
    <property type="match status" value="1"/>
</dbReference>
<dbReference type="Pfam" id="PF00931">
    <property type="entry name" value="NB-ARC"/>
    <property type="match status" value="1"/>
</dbReference>
<dbReference type="SMART" id="SM00028">
    <property type="entry name" value="TPR"/>
    <property type="match status" value="4"/>
</dbReference>
<dbReference type="PANTHER" id="PTHR47691:SF3">
    <property type="entry name" value="HTH-TYPE TRANSCRIPTIONAL REGULATOR RV0890C-RELATED"/>
    <property type="match status" value="1"/>
</dbReference>
<evidence type="ECO:0000256" key="1">
    <source>
        <dbReference type="PROSITE-ProRule" id="PRU00339"/>
    </source>
</evidence>
<dbReference type="PANTHER" id="PTHR47691">
    <property type="entry name" value="REGULATOR-RELATED"/>
    <property type="match status" value="1"/>
</dbReference>
<keyword evidence="4" id="KW-1185">Reference proteome</keyword>
<dbReference type="InterPro" id="IPR002182">
    <property type="entry name" value="NB-ARC"/>
</dbReference>
<accession>A0ABV4WXL6</accession>
<name>A0ABV4WXL6_9CYAN</name>
<dbReference type="PROSITE" id="PS50005">
    <property type="entry name" value="TPR"/>
    <property type="match status" value="1"/>
</dbReference>
<dbReference type="InterPro" id="IPR027417">
    <property type="entry name" value="P-loop_NTPase"/>
</dbReference>
<dbReference type="Proteomes" id="UP001576774">
    <property type="component" value="Unassembled WGS sequence"/>
</dbReference>
<protein>
    <submittedName>
        <fullName evidence="3">NB-ARC domain-containing protein</fullName>
    </submittedName>
</protein>
<reference evidence="3 4" key="1">
    <citation type="submission" date="2024-09" db="EMBL/GenBank/DDBJ databases">
        <title>Floridaenema gen nov. (Aerosakkonemataceae, Aerosakkonematales ord. nov., Cyanobacteria) from benthic tropical and subtropical fresh waters, with the description of four new species.</title>
        <authorList>
            <person name="Moretto J.A."/>
            <person name="Berthold D.E."/>
            <person name="Lefler F.W."/>
            <person name="Huang I.-S."/>
            <person name="Laughinghouse H. IV."/>
        </authorList>
    </citation>
    <scope>NUCLEOTIDE SEQUENCE [LARGE SCALE GENOMIC DNA]</scope>
    <source>
        <strain evidence="3 4">BLCC-F46</strain>
    </source>
</reference>
<dbReference type="Gene3D" id="1.25.40.10">
    <property type="entry name" value="Tetratricopeptide repeat domain"/>
    <property type="match status" value="2"/>
</dbReference>
<dbReference type="InterPro" id="IPR011990">
    <property type="entry name" value="TPR-like_helical_dom_sf"/>
</dbReference>
<feature type="repeat" description="TPR" evidence="1">
    <location>
        <begin position="563"/>
        <end position="596"/>
    </location>
</feature>
<dbReference type="Gene3D" id="3.40.50.300">
    <property type="entry name" value="P-loop containing nucleotide triphosphate hydrolases"/>
    <property type="match status" value="1"/>
</dbReference>
<evidence type="ECO:0000313" key="3">
    <source>
        <dbReference type="EMBL" id="MFB2875270.1"/>
    </source>
</evidence>
<dbReference type="SUPFAM" id="SSF52540">
    <property type="entry name" value="P-loop containing nucleoside triphosphate hydrolases"/>
    <property type="match status" value="1"/>
</dbReference>
<organism evidence="3 4">
    <name type="scientific">Floridaenema aerugineum BLCC-F46</name>
    <dbReference type="NCBI Taxonomy" id="3153654"/>
    <lineage>
        <taxon>Bacteria</taxon>
        <taxon>Bacillati</taxon>
        <taxon>Cyanobacteriota</taxon>
        <taxon>Cyanophyceae</taxon>
        <taxon>Oscillatoriophycideae</taxon>
        <taxon>Aerosakkonematales</taxon>
        <taxon>Aerosakkonemataceae</taxon>
        <taxon>Floridanema</taxon>
        <taxon>Floridanema aerugineum</taxon>
    </lineage>
</organism>
<evidence type="ECO:0000313" key="4">
    <source>
        <dbReference type="Proteomes" id="UP001576774"/>
    </source>
</evidence>
<dbReference type="EMBL" id="JBHFNQ010000003">
    <property type="protein sequence ID" value="MFB2875270.1"/>
    <property type="molecule type" value="Genomic_DNA"/>
</dbReference>
<dbReference type="Pfam" id="PF00515">
    <property type="entry name" value="TPR_1"/>
    <property type="match status" value="1"/>
</dbReference>
<dbReference type="InterPro" id="IPR036388">
    <property type="entry name" value="WH-like_DNA-bd_sf"/>
</dbReference>
<keyword evidence="1" id="KW-0802">TPR repeat</keyword>
<evidence type="ECO:0000259" key="2">
    <source>
        <dbReference type="Pfam" id="PF00931"/>
    </source>
</evidence>
<dbReference type="SUPFAM" id="SSF46894">
    <property type="entry name" value="C-terminal effector domain of the bipartite response regulators"/>
    <property type="match status" value="1"/>
</dbReference>
<proteinExistence type="predicted"/>
<dbReference type="PRINTS" id="PR00364">
    <property type="entry name" value="DISEASERSIST"/>
</dbReference>
<sequence length="654" mass="74633">MLTSQVPQDFLKAVATERGISDGELNALSLALDGKSTTEIATQLGITGIAVRKRLGEVYRKFQIAGSGPGKLAELRHQLLSQYQGHPVLNNFYSSNTVANSEVMIDPSFADTIRHQDWGETPDVSVFYGRTEELTMLKQWIVQERCRLIALLGMGGIGKTALSVKLAKQLEDEFEYVIWRSLQLTSPIQEVLTQLIQFVSQQQAIKLLPDIDKQISILIEYLRQHRCLLILDDVGVVLQNRQLSEHYQNEYKYYKKLVRQIGESHHNSCLILNSREKLSKIASLVEEEKPVRVLQLSGLELEDAQKIFWSAKTFAATKKELAQLIKLYEANPLALKTVAKIIPDFLNNNLADFLQQNFLDIRNIINDFLEEKFKLTELENKLMNALAVNLQPLSVEELQAKLNFSEDFPQSVVTLEVINILDSLNQRGLIEKQMILGGNKFILHSEVRKYINNILIAKYLNKLGFKKYIDGEFKSAKFYLKWAISFNPNLAAAHYNLAATYEELKDLPNARIHYQVAAKYNNRAADAAINNLARLEIFRGHSTVAIDMILLKLDQVKDAEISSSLHKNLGWAYWLQQRYSEAEQHLRKAIELDSDRAPAYCLLAKVQESLGDEQGALMSWENCLNKQPEKTIWKSPELDTWRIEARQRLNSESN</sequence>
<gene>
    <name evidence="3" type="ORF">ACE1CC_00095</name>
</gene>
<dbReference type="RefSeq" id="WP_413268438.1">
    <property type="nucleotide sequence ID" value="NZ_JBHFNQ010000003.1"/>
</dbReference>